<accession>A0A1M5PLG8</accession>
<dbReference type="GO" id="GO:0000155">
    <property type="term" value="F:phosphorelay sensor kinase activity"/>
    <property type="evidence" value="ECO:0007669"/>
    <property type="project" value="InterPro"/>
</dbReference>
<dbReference type="CDD" id="cd00082">
    <property type="entry name" value="HisKA"/>
    <property type="match status" value="1"/>
</dbReference>
<comment type="subcellular location">
    <subcellularLocation>
        <location evidence="2">Cell membrane</location>
        <topology evidence="2">Multi-pass membrane protein</topology>
    </subcellularLocation>
</comment>
<keyword evidence="13 15" id="KW-0472">Membrane</keyword>
<dbReference type="SMART" id="SM00387">
    <property type="entry name" value="HATPase_c"/>
    <property type="match status" value="1"/>
</dbReference>
<dbReference type="SUPFAM" id="SSF55874">
    <property type="entry name" value="ATPase domain of HSP90 chaperone/DNA topoisomerase II/histidine kinase"/>
    <property type="match status" value="1"/>
</dbReference>
<keyword evidence="10" id="KW-0067">ATP-binding</keyword>
<dbReference type="Gene3D" id="6.10.340.10">
    <property type="match status" value="1"/>
</dbReference>
<evidence type="ECO:0000313" key="19">
    <source>
        <dbReference type="Proteomes" id="UP000242520"/>
    </source>
</evidence>
<keyword evidence="7 15" id="KW-0812">Transmembrane</keyword>
<organism evidence="18 19">
    <name type="scientific">Tepidibacter thalassicus DSM 15285</name>
    <dbReference type="NCBI Taxonomy" id="1123350"/>
    <lineage>
        <taxon>Bacteria</taxon>
        <taxon>Bacillati</taxon>
        <taxon>Bacillota</taxon>
        <taxon>Clostridia</taxon>
        <taxon>Peptostreptococcales</taxon>
        <taxon>Peptostreptococcaceae</taxon>
        <taxon>Tepidibacter</taxon>
    </lineage>
</organism>
<evidence type="ECO:0000256" key="12">
    <source>
        <dbReference type="ARBA" id="ARBA00023012"/>
    </source>
</evidence>
<protein>
    <recommendedName>
        <fullName evidence="3">histidine kinase</fullName>
        <ecNumber evidence="3">2.7.13.3</ecNumber>
    </recommendedName>
</protein>
<name>A0A1M5PLG8_9FIRM</name>
<evidence type="ECO:0000256" key="13">
    <source>
        <dbReference type="ARBA" id="ARBA00023136"/>
    </source>
</evidence>
<dbReference type="InterPro" id="IPR003594">
    <property type="entry name" value="HATPase_dom"/>
</dbReference>
<dbReference type="OrthoDB" id="9762826at2"/>
<keyword evidence="8" id="KW-0547">Nucleotide-binding</keyword>
<dbReference type="SUPFAM" id="SSF158472">
    <property type="entry name" value="HAMP domain-like"/>
    <property type="match status" value="1"/>
</dbReference>
<keyword evidence="9" id="KW-0418">Kinase</keyword>
<dbReference type="Pfam" id="PF00512">
    <property type="entry name" value="HisKA"/>
    <property type="match status" value="1"/>
</dbReference>
<keyword evidence="11 15" id="KW-1133">Transmembrane helix</keyword>
<evidence type="ECO:0000256" key="5">
    <source>
        <dbReference type="ARBA" id="ARBA00022553"/>
    </source>
</evidence>
<dbReference type="InterPro" id="IPR036097">
    <property type="entry name" value="HisK_dim/P_sf"/>
</dbReference>
<evidence type="ECO:0000313" key="18">
    <source>
        <dbReference type="EMBL" id="SHH02570.1"/>
    </source>
</evidence>
<evidence type="ECO:0000259" key="16">
    <source>
        <dbReference type="PROSITE" id="PS50109"/>
    </source>
</evidence>
<dbReference type="PANTHER" id="PTHR45528">
    <property type="entry name" value="SENSOR HISTIDINE KINASE CPXA"/>
    <property type="match status" value="1"/>
</dbReference>
<dbReference type="SMART" id="SM00304">
    <property type="entry name" value="HAMP"/>
    <property type="match status" value="1"/>
</dbReference>
<reference evidence="19" key="1">
    <citation type="submission" date="2016-11" db="EMBL/GenBank/DDBJ databases">
        <authorList>
            <person name="Varghese N."/>
            <person name="Submissions S."/>
        </authorList>
    </citation>
    <scope>NUCLEOTIDE SEQUENCE [LARGE SCALE GENOMIC DNA]</scope>
    <source>
        <strain evidence="19">DSM 15285</strain>
    </source>
</reference>
<dbReference type="InterPro" id="IPR036890">
    <property type="entry name" value="HATPase_C_sf"/>
</dbReference>
<dbReference type="STRING" id="1123350.SAMN02744040_00566"/>
<feature type="transmembrane region" description="Helical" evidence="15">
    <location>
        <begin position="12"/>
        <end position="32"/>
    </location>
</feature>
<dbReference type="Proteomes" id="UP000242520">
    <property type="component" value="Unassembled WGS sequence"/>
</dbReference>
<keyword evidence="19" id="KW-1185">Reference proteome</keyword>
<evidence type="ECO:0000256" key="10">
    <source>
        <dbReference type="ARBA" id="ARBA00022840"/>
    </source>
</evidence>
<dbReference type="InterPro" id="IPR003660">
    <property type="entry name" value="HAMP_dom"/>
</dbReference>
<dbReference type="FunFam" id="1.10.287.130:FF:000001">
    <property type="entry name" value="Two-component sensor histidine kinase"/>
    <property type="match status" value="1"/>
</dbReference>
<evidence type="ECO:0000256" key="4">
    <source>
        <dbReference type="ARBA" id="ARBA00022475"/>
    </source>
</evidence>
<dbReference type="SUPFAM" id="SSF47384">
    <property type="entry name" value="Homodimeric domain of signal transducing histidine kinase"/>
    <property type="match status" value="1"/>
</dbReference>
<dbReference type="Gene3D" id="3.30.565.10">
    <property type="entry name" value="Histidine kinase-like ATPase, C-terminal domain"/>
    <property type="match status" value="1"/>
</dbReference>
<evidence type="ECO:0000256" key="14">
    <source>
        <dbReference type="SAM" id="Coils"/>
    </source>
</evidence>
<keyword evidence="14" id="KW-0175">Coiled coil</keyword>
<comment type="catalytic activity">
    <reaction evidence="1">
        <text>ATP + protein L-histidine = ADP + protein N-phospho-L-histidine.</text>
        <dbReference type="EC" id="2.7.13.3"/>
    </reaction>
</comment>
<evidence type="ECO:0000256" key="15">
    <source>
        <dbReference type="SAM" id="Phobius"/>
    </source>
</evidence>
<dbReference type="InterPro" id="IPR004358">
    <property type="entry name" value="Sig_transdc_His_kin-like_C"/>
</dbReference>
<dbReference type="RefSeq" id="WP_072723377.1">
    <property type="nucleotide sequence ID" value="NZ_FQXH01000006.1"/>
</dbReference>
<sequence>MKKSIRVRLFRGISFIIVFFVFFSWFLNYQFLEKYYIYKKKNMLIENSKLIDSLYKGNFEDIYTQLQILENTMGANIIILNEKGIKYPYFNKRKHMNMFLNSKLKNKGEVDGKFVFVIRNDPRLKIDFLVLQTLLKEGDVLILRVPLAAIEESVAIANKFMFFTGILFVLMGSIWALLFSKKFTKPILELNRITQAMANFDFTKKCSIIEEDEIGELGKNINYLSDQLDNAILELNKKNEKLIKDIEKERKLEEMRKEFVSSVSHELKTPIALIQGYAEGLIENVIEDEESKNFYCEVIVDEVKKMDKLVKDLLNLSQIESGYFQLEKTNFNICDLVNQVINKYKNIFEEKEINLRIENDENILVNGDIIRIEQVLVNFINNAIDHVDNKKIIDISIKSEGQKVRVSVFNSGEHIPESSLDKIWTSFYKVDKARTRNYGGSGLGLSIVRGILELHNNNFGVDNVEGGVIFWFDMDKMDEDICF</sequence>
<evidence type="ECO:0000256" key="8">
    <source>
        <dbReference type="ARBA" id="ARBA00022741"/>
    </source>
</evidence>
<keyword evidence="6" id="KW-0808">Transferase</keyword>
<evidence type="ECO:0000259" key="17">
    <source>
        <dbReference type="PROSITE" id="PS50885"/>
    </source>
</evidence>
<dbReference type="PROSITE" id="PS50109">
    <property type="entry name" value="HIS_KIN"/>
    <property type="match status" value="1"/>
</dbReference>
<feature type="domain" description="HAMP" evidence="17">
    <location>
        <begin position="181"/>
        <end position="233"/>
    </location>
</feature>
<dbReference type="InterPro" id="IPR050398">
    <property type="entry name" value="HssS/ArlS-like"/>
</dbReference>
<dbReference type="Pfam" id="PF02518">
    <property type="entry name" value="HATPase_c"/>
    <property type="match status" value="1"/>
</dbReference>
<feature type="transmembrane region" description="Helical" evidence="15">
    <location>
        <begin position="160"/>
        <end position="179"/>
    </location>
</feature>
<dbReference type="PANTHER" id="PTHR45528:SF1">
    <property type="entry name" value="SENSOR HISTIDINE KINASE CPXA"/>
    <property type="match status" value="1"/>
</dbReference>
<evidence type="ECO:0000256" key="7">
    <source>
        <dbReference type="ARBA" id="ARBA00022692"/>
    </source>
</evidence>
<gene>
    <name evidence="18" type="ORF">SAMN02744040_00566</name>
</gene>
<dbReference type="AlphaFoldDB" id="A0A1M5PLG8"/>
<dbReference type="InterPro" id="IPR003661">
    <property type="entry name" value="HisK_dim/P_dom"/>
</dbReference>
<dbReference type="GO" id="GO:0005886">
    <property type="term" value="C:plasma membrane"/>
    <property type="evidence" value="ECO:0007669"/>
    <property type="project" value="UniProtKB-SubCell"/>
</dbReference>
<keyword evidence="4" id="KW-1003">Cell membrane</keyword>
<dbReference type="CDD" id="cd06225">
    <property type="entry name" value="HAMP"/>
    <property type="match status" value="1"/>
</dbReference>
<dbReference type="EC" id="2.7.13.3" evidence="3"/>
<keyword evidence="12" id="KW-0902">Two-component regulatory system</keyword>
<keyword evidence="5" id="KW-0597">Phosphoprotein</keyword>
<proteinExistence type="predicted"/>
<evidence type="ECO:0000256" key="2">
    <source>
        <dbReference type="ARBA" id="ARBA00004651"/>
    </source>
</evidence>
<evidence type="ECO:0000256" key="9">
    <source>
        <dbReference type="ARBA" id="ARBA00022777"/>
    </source>
</evidence>
<dbReference type="Gene3D" id="1.10.287.130">
    <property type="match status" value="1"/>
</dbReference>
<evidence type="ECO:0000256" key="6">
    <source>
        <dbReference type="ARBA" id="ARBA00022679"/>
    </source>
</evidence>
<dbReference type="PRINTS" id="PR00344">
    <property type="entry name" value="BCTRLSENSOR"/>
</dbReference>
<dbReference type="GO" id="GO:0005524">
    <property type="term" value="F:ATP binding"/>
    <property type="evidence" value="ECO:0007669"/>
    <property type="project" value="UniProtKB-KW"/>
</dbReference>
<feature type="coiled-coil region" evidence="14">
    <location>
        <begin position="221"/>
        <end position="256"/>
    </location>
</feature>
<feature type="domain" description="Histidine kinase" evidence="16">
    <location>
        <begin position="262"/>
        <end position="478"/>
    </location>
</feature>
<evidence type="ECO:0000256" key="1">
    <source>
        <dbReference type="ARBA" id="ARBA00000085"/>
    </source>
</evidence>
<evidence type="ECO:0000256" key="3">
    <source>
        <dbReference type="ARBA" id="ARBA00012438"/>
    </source>
</evidence>
<dbReference type="SMART" id="SM00388">
    <property type="entry name" value="HisKA"/>
    <property type="match status" value="1"/>
</dbReference>
<dbReference type="EMBL" id="FQXH01000006">
    <property type="protein sequence ID" value="SHH02570.1"/>
    <property type="molecule type" value="Genomic_DNA"/>
</dbReference>
<evidence type="ECO:0000256" key="11">
    <source>
        <dbReference type="ARBA" id="ARBA00022989"/>
    </source>
</evidence>
<dbReference type="PROSITE" id="PS50885">
    <property type="entry name" value="HAMP"/>
    <property type="match status" value="1"/>
</dbReference>
<dbReference type="InterPro" id="IPR005467">
    <property type="entry name" value="His_kinase_dom"/>
</dbReference>